<evidence type="ECO:0000256" key="8">
    <source>
        <dbReference type="PIRNR" id="PIRNR038994"/>
    </source>
</evidence>
<feature type="binding site" evidence="11">
    <location>
        <position position="197"/>
    </location>
    <ligand>
        <name>Zn(2+)</name>
        <dbReference type="ChEBI" id="CHEBI:29105"/>
    </ligand>
</feature>
<dbReference type="InterPro" id="IPR032466">
    <property type="entry name" value="Metal_Hydrolase"/>
</dbReference>
<evidence type="ECO:0000256" key="1">
    <source>
        <dbReference type="ARBA" id="ARBA00010716"/>
    </source>
</evidence>
<evidence type="ECO:0000256" key="4">
    <source>
        <dbReference type="ARBA" id="ARBA00022723"/>
    </source>
</evidence>
<keyword evidence="4 11" id="KW-0479">Metal-binding</keyword>
<evidence type="ECO:0000256" key="11">
    <source>
        <dbReference type="PIRSR" id="PIRSR038994-3"/>
    </source>
</evidence>
<dbReference type="GO" id="GO:0046872">
    <property type="term" value="F:metal ion binding"/>
    <property type="evidence" value="ECO:0007669"/>
    <property type="project" value="UniProtKB-KW"/>
</dbReference>
<comment type="catalytic activity">
    <reaction evidence="7 8">
        <text>N-acetyl-D-glucosamine 6-phosphate + H2O = D-glucosamine 6-phosphate + acetate</text>
        <dbReference type="Rhea" id="RHEA:22936"/>
        <dbReference type="ChEBI" id="CHEBI:15377"/>
        <dbReference type="ChEBI" id="CHEBI:30089"/>
        <dbReference type="ChEBI" id="CHEBI:57513"/>
        <dbReference type="ChEBI" id="CHEBI:58725"/>
        <dbReference type="EC" id="3.5.1.25"/>
    </reaction>
</comment>
<dbReference type="OrthoDB" id="10264777at2759"/>
<sequence length="399" mass="43332">MTTVTKYFNCNILKDGKILTEDLWVEDGQIADPEIIFYDKKKNPDIEIDCLGSLITPGFLDLQINGAFGIDFTHHSGEGLEIVKKELLQYGVTGFCPTIVSTTASNYHKILPKFKRCHGSEHGAAILGAHVEGPFISSQKPGAHNTSNLKTLRNFNLTDTYGSLENIGIVTLAPELEGSTDIIKLLSDNGIVVSLGHTSSDMETSIQAIKSGATFITHLFNAMLPFHHREPGLIGLITYLPYDEKPIYFGIIADGGHTHPTALQIAHKVNPKGLVLVTDALSALGLPDGIHYLGDKPIEVKNSKAYIANTNTLCGSVTSLDECMRYFIKSTNCSVAEAIETITLHPAQVLGIQNSKGTLNYGADADFVFLGSKLNVQSTWINGQCVFQHNSEPGYVVKT</sequence>
<dbReference type="Proteomes" id="UP000325440">
    <property type="component" value="Unassembled WGS sequence"/>
</dbReference>
<dbReference type="GO" id="GO:0006046">
    <property type="term" value="P:N-acetylglucosamine catabolic process"/>
    <property type="evidence" value="ECO:0007669"/>
    <property type="project" value="TreeGrafter"/>
</dbReference>
<comment type="similarity">
    <text evidence="1 8">Belongs to the metallo-dependent hydrolases superfamily. NagA family.</text>
</comment>
<proteinExistence type="inferred from homology"/>
<dbReference type="GO" id="GO:0019262">
    <property type="term" value="P:N-acetylneuraminate catabolic process"/>
    <property type="evidence" value="ECO:0007669"/>
    <property type="project" value="UniProtKB-ARBA"/>
</dbReference>
<evidence type="ECO:0000313" key="13">
    <source>
        <dbReference type="EMBL" id="VVC41377.1"/>
    </source>
</evidence>
<dbReference type="Pfam" id="PF01979">
    <property type="entry name" value="Amidohydro_1"/>
    <property type="match status" value="1"/>
</dbReference>
<evidence type="ECO:0000256" key="7">
    <source>
        <dbReference type="ARBA" id="ARBA00047647"/>
    </source>
</evidence>
<dbReference type="EC" id="3.5.1.25" evidence="2 8"/>
<dbReference type="GO" id="GO:0008448">
    <property type="term" value="F:N-acetylglucosamine-6-phosphate deacetylase activity"/>
    <property type="evidence" value="ECO:0007669"/>
    <property type="project" value="UniProtKB-UniRule"/>
</dbReference>
<dbReference type="NCBIfam" id="TIGR00221">
    <property type="entry name" value="nagA"/>
    <property type="match status" value="1"/>
</dbReference>
<feature type="binding site" evidence="11">
    <location>
        <position position="218"/>
    </location>
    <ligand>
        <name>Zn(2+)</name>
        <dbReference type="ChEBI" id="CHEBI:29105"/>
    </ligand>
</feature>
<dbReference type="PANTHER" id="PTHR11113">
    <property type="entry name" value="N-ACETYLGLUCOSAMINE-6-PHOSPHATE DEACETYLASE"/>
    <property type="match status" value="1"/>
</dbReference>
<protein>
    <recommendedName>
        <fullName evidence="3 8">N-acetylglucosamine-6-phosphate deacetylase</fullName>
        <ecNumber evidence="2 8">3.5.1.25</ecNumber>
    </recommendedName>
</protein>
<dbReference type="AlphaFoldDB" id="A0A5E4NCG1"/>
<dbReference type="Gene3D" id="3.20.20.140">
    <property type="entry name" value="Metal-dependent hydrolases"/>
    <property type="match status" value="1"/>
</dbReference>
<gene>
    <name evidence="13" type="ORF">CINCED_3A003065</name>
</gene>
<evidence type="ECO:0000256" key="9">
    <source>
        <dbReference type="PIRSR" id="PIRSR038994-1"/>
    </source>
</evidence>
<feature type="binding site" evidence="10">
    <location>
        <begin position="221"/>
        <end position="222"/>
    </location>
    <ligand>
        <name>substrate</name>
    </ligand>
</feature>
<keyword evidence="14" id="KW-1185">Reference proteome</keyword>
<dbReference type="InterPro" id="IPR006680">
    <property type="entry name" value="Amidohydro-rel"/>
</dbReference>
<dbReference type="FunFam" id="3.20.20.140:FF:000023">
    <property type="entry name" value="N-acetylglucosamine-6-phosphate deacetylase"/>
    <property type="match status" value="1"/>
</dbReference>
<evidence type="ECO:0000313" key="14">
    <source>
        <dbReference type="Proteomes" id="UP000325440"/>
    </source>
</evidence>
<feature type="active site" description="Proton donor/acceptor" evidence="9">
    <location>
        <position position="279"/>
    </location>
</feature>
<evidence type="ECO:0000256" key="10">
    <source>
        <dbReference type="PIRSR" id="PIRSR038994-2"/>
    </source>
</evidence>
<keyword evidence="5 8" id="KW-0378">Hydrolase</keyword>
<organism evidence="13 14">
    <name type="scientific">Cinara cedri</name>
    <dbReference type="NCBI Taxonomy" id="506608"/>
    <lineage>
        <taxon>Eukaryota</taxon>
        <taxon>Metazoa</taxon>
        <taxon>Ecdysozoa</taxon>
        <taxon>Arthropoda</taxon>
        <taxon>Hexapoda</taxon>
        <taxon>Insecta</taxon>
        <taxon>Pterygota</taxon>
        <taxon>Neoptera</taxon>
        <taxon>Paraneoptera</taxon>
        <taxon>Hemiptera</taxon>
        <taxon>Sternorrhyncha</taxon>
        <taxon>Aphidomorpha</taxon>
        <taxon>Aphidoidea</taxon>
        <taxon>Aphididae</taxon>
        <taxon>Lachninae</taxon>
        <taxon>Cinara</taxon>
    </lineage>
</organism>
<dbReference type="InterPro" id="IPR011059">
    <property type="entry name" value="Metal-dep_hydrolase_composite"/>
</dbReference>
<dbReference type="SUPFAM" id="SSF51338">
    <property type="entry name" value="Composite domain of metallo-dependent hydrolases"/>
    <property type="match status" value="1"/>
</dbReference>
<reference evidence="13 14" key="1">
    <citation type="submission" date="2019-08" db="EMBL/GenBank/DDBJ databases">
        <authorList>
            <person name="Alioto T."/>
            <person name="Alioto T."/>
            <person name="Gomez Garrido J."/>
        </authorList>
    </citation>
    <scope>NUCLEOTIDE SEQUENCE [LARGE SCALE GENOMIC DNA]</scope>
</reference>
<accession>A0A5E4NCG1</accession>
<evidence type="ECO:0000256" key="6">
    <source>
        <dbReference type="ARBA" id="ARBA00023277"/>
    </source>
</evidence>
<dbReference type="PANTHER" id="PTHR11113:SF14">
    <property type="entry name" value="N-ACETYLGLUCOSAMINE-6-PHOSPHATE DEACETYLASE"/>
    <property type="match status" value="1"/>
</dbReference>
<dbReference type="GO" id="GO:0106279">
    <property type="term" value="P:negative regulation of UDP-N-acetylglucosamine biosynthetic process"/>
    <property type="evidence" value="ECO:0007669"/>
    <property type="project" value="UniProtKB-ARBA"/>
</dbReference>
<feature type="binding site" evidence="11">
    <location>
        <position position="132"/>
    </location>
    <ligand>
        <name>Zn(2+)</name>
        <dbReference type="ChEBI" id="CHEBI:29105"/>
    </ligand>
</feature>
<evidence type="ECO:0000256" key="5">
    <source>
        <dbReference type="ARBA" id="ARBA00022801"/>
    </source>
</evidence>
<dbReference type="InterPro" id="IPR003764">
    <property type="entry name" value="GlcNAc_6-P_deAcase"/>
</dbReference>
<feature type="domain" description="Amidohydrolase-related" evidence="12">
    <location>
        <begin position="55"/>
        <end position="385"/>
    </location>
</feature>
<dbReference type="Gene3D" id="2.30.40.10">
    <property type="entry name" value="Urease, subunit C, domain 1"/>
    <property type="match status" value="1"/>
</dbReference>
<evidence type="ECO:0000256" key="3">
    <source>
        <dbReference type="ARBA" id="ARBA00018029"/>
    </source>
</evidence>
<dbReference type="EMBL" id="CABPRJ010001918">
    <property type="protein sequence ID" value="VVC41377.1"/>
    <property type="molecule type" value="Genomic_DNA"/>
</dbReference>
<name>A0A5E4NCG1_9HEMI</name>
<feature type="binding site" evidence="10">
    <location>
        <position position="229"/>
    </location>
    <ligand>
        <name>substrate</name>
    </ligand>
</feature>
<comment type="cofactor">
    <cofactor evidence="11">
        <name>a divalent metal cation</name>
        <dbReference type="ChEBI" id="CHEBI:60240"/>
    </cofactor>
    <text evidence="11">Binds 1 divalent metal cation per subunit.</text>
</comment>
<evidence type="ECO:0000259" key="12">
    <source>
        <dbReference type="Pfam" id="PF01979"/>
    </source>
</evidence>
<dbReference type="CDD" id="cd00854">
    <property type="entry name" value="NagA"/>
    <property type="match status" value="1"/>
</dbReference>
<evidence type="ECO:0000256" key="2">
    <source>
        <dbReference type="ARBA" id="ARBA00011899"/>
    </source>
</evidence>
<feature type="binding site" evidence="10">
    <location>
        <position position="143"/>
    </location>
    <ligand>
        <name>substrate</name>
    </ligand>
</feature>
<keyword evidence="6 8" id="KW-0119">Carbohydrate metabolism</keyword>
<dbReference type="SUPFAM" id="SSF51556">
    <property type="entry name" value="Metallo-dependent hydrolases"/>
    <property type="match status" value="1"/>
</dbReference>
<dbReference type="PIRSF" id="PIRSF038994">
    <property type="entry name" value="NagA"/>
    <property type="match status" value="1"/>
</dbReference>
<feature type="binding site" evidence="10">
    <location>
        <position position="257"/>
    </location>
    <ligand>
        <name>substrate</name>
    </ligand>
</feature>
<feature type="binding site" evidence="10">
    <location>
        <begin position="313"/>
        <end position="315"/>
    </location>
    <ligand>
        <name>substrate</name>
    </ligand>
</feature>